<dbReference type="Proteomes" id="UP000885271">
    <property type="component" value="Unassembled WGS sequence"/>
</dbReference>
<dbReference type="Proteomes" id="UP000839635">
    <property type="component" value="Unassembled WGS sequence"/>
</dbReference>
<dbReference type="Proteomes" id="UP000268418">
    <property type="component" value="Unassembled WGS sequence"/>
</dbReference>
<evidence type="ECO:0000313" key="4">
    <source>
        <dbReference type="EMBL" id="EBZ1783933.1"/>
    </source>
</evidence>
<evidence type="ECO:0000313" key="12">
    <source>
        <dbReference type="EMBL" id="RFR77373.1"/>
    </source>
</evidence>
<reference evidence="6" key="2">
    <citation type="journal article" date="2018" name="Genome Biol.">
        <title>SKESA: strategic k-mer extension for scrupulous assemblies.</title>
        <authorList>
            <person name="Souvorov A."/>
            <person name="Agarwala R."/>
            <person name="Lipman D.J."/>
        </authorList>
    </citation>
    <scope>NUCLEOTIDE SEQUENCE</scope>
    <source>
        <strain evidence="6">Sam_33c60ec2-c0ad-4da2-99fd-dc1c702ea990</strain>
    </source>
</reference>
<reference evidence="4" key="5">
    <citation type="submission" date="2018-10" db="EMBL/GenBank/DDBJ databases">
        <authorList>
            <person name="Ashton P.M."/>
            <person name="Dallman T."/>
            <person name="Nair S."/>
            <person name="De Pinna E."/>
            <person name="Peters T."/>
            <person name="Grant K."/>
        </authorList>
    </citation>
    <scope>NUCLEOTIDE SEQUENCE [LARGE SCALE GENOMIC DNA]</scope>
    <source>
        <strain evidence="10">149315</strain>
        <strain evidence="7">38306</strain>
        <strain evidence="2">484130</strain>
        <strain evidence="3">565068</strain>
        <strain evidence="11">572516</strain>
        <strain evidence="4">612542</strain>
        <strain evidence="5">684742</strain>
    </source>
</reference>
<dbReference type="EMBL" id="RTCG01000055">
    <property type="protein sequence ID" value="MJE24884.1"/>
    <property type="molecule type" value="Genomic_DNA"/>
</dbReference>
<evidence type="ECO:0000313" key="10">
    <source>
        <dbReference type="EMBL" id="MJE24884.1"/>
    </source>
</evidence>
<protein>
    <submittedName>
        <fullName evidence="12">Uncharacterized protein</fullName>
    </submittedName>
</protein>
<evidence type="ECO:0000313" key="7">
    <source>
        <dbReference type="EMBL" id="MIQ20672.1"/>
    </source>
</evidence>
<reference evidence="9 15" key="4">
    <citation type="submission" date="2018-06" db="EMBL/GenBank/DDBJ databases">
        <authorList>
            <consortium name="GenomeTrakr network: Whole genome sequencing for foodborne pathogen traceback"/>
        </authorList>
    </citation>
    <scope>NUCLEOTIDE SEQUENCE [LARGE SCALE GENOMIC DNA]</scope>
    <source>
        <strain evidence="9 15">15MN00229</strain>
        <strain evidence="8 16">ARIM-SE2047-05</strain>
    </source>
</reference>
<accession>A0A3E1XAU8</accession>
<dbReference type="EMBL" id="RSSB01000001">
    <property type="protein sequence ID" value="MIR92990.1"/>
    <property type="molecule type" value="Genomic_DNA"/>
</dbReference>
<dbReference type="Proteomes" id="UP000839912">
    <property type="component" value="Unassembled WGS sequence"/>
</dbReference>
<dbReference type="Proteomes" id="UP000885292">
    <property type="component" value="Unassembled WGS sequence"/>
</dbReference>
<dbReference type="Proteomes" id="UP000260687">
    <property type="component" value="Unassembled WGS sequence"/>
</dbReference>
<reference evidence="13 17" key="3">
    <citation type="submission" date="2018-03" db="EMBL/GenBank/DDBJ databases">
        <title>Non-Typhoidal Salmonella genome sequencing and assembly.</title>
        <authorList>
            <person name="Matchawe C."/>
        </authorList>
    </citation>
    <scope>NUCLEOTIDE SEQUENCE [LARGE SCALE GENOMIC DNA]</scope>
    <source>
        <strain evidence="13 17">20dea</strain>
    </source>
</reference>
<evidence type="ECO:0000313" key="3">
    <source>
        <dbReference type="EMBL" id="EBX6306717.1"/>
    </source>
</evidence>
<evidence type="ECO:0000313" key="15">
    <source>
        <dbReference type="Proteomes" id="UP000268418"/>
    </source>
</evidence>
<evidence type="ECO:0000313" key="17">
    <source>
        <dbReference type="Proteomes" id="UP000297537"/>
    </source>
</evidence>
<dbReference type="EMBL" id="AAHLVR010000001">
    <property type="protein sequence ID" value="EBX6306717.1"/>
    <property type="molecule type" value="Genomic_DNA"/>
</dbReference>
<evidence type="ECO:0000313" key="14">
    <source>
        <dbReference type="Proteomes" id="UP000260687"/>
    </source>
</evidence>
<dbReference type="EMBL" id="PDBK01000035">
    <property type="protein sequence ID" value="RFR77373.1"/>
    <property type="molecule type" value="Genomic_DNA"/>
</dbReference>
<evidence type="ECO:0000313" key="2">
    <source>
        <dbReference type="EMBL" id="EBU8208218.1"/>
    </source>
</evidence>
<dbReference type="Proteomes" id="UP000839643">
    <property type="component" value="Unassembled WGS sequence"/>
</dbReference>
<dbReference type="Proteomes" id="UP000885269">
    <property type="component" value="Unassembled WGS sequence"/>
</dbReference>
<reference evidence="12 14" key="1">
    <citation type="submission" date="2017-08" db="EMBL/GenBank/DDBJ databases">
        <title>Produce relevant pathogen strain collection.</title>
        <authorList>
            <person name="Harrand S."/>
        </authorList>
    </citation>
    <scope>NUCLEOTIDE SEQUENCE [LARGE SCALE GENOMIC DNA]</scope>
    <source>
        <strain evidence="12 14">BAA 1045</strain>
    </source>
</reference>
<dbReference type="EMBL" id="DAAFOU010000001">
    <property type="protein sequence ID" value="HAB0890380.1"/>
    <property type="molecule type" value="Genomic_DNA"/>
</dbReference>
<accession>A0A2R4HRR0</accession>
<dbReference type="EMBL" id="PYKJ01000044">
    <property type="protein sequence ID" value="TGD00301.1"/>
    <property type="molecule type" value="Genomic_DNA"/>
</dbReference>
<dbReference type="EMBL" id="AAHYCB010000001">
    <property type="protein sequence ID" value="ECB5910577.1"/>
    <property type="molecule type" value="Genomic_DNA"/>
</dbReference>
<evidence type="ECO:0000256" key="1">
    <source>
        <dbReference type="SAM" id="Phobius"/>
    </source>
</evidence>
<dbReference type="AlphaFoldDB" id="A0A2R4HRR0"/>
<dbReference type="EMBL" id="AAHDJF010000007">
    <property type="protein sequence ID" value="EBU8208218.1"/>
    <property type="molecule type" value="Genomic_DNA"/>
</dbReference>
<sequence length="59" mass="7084">MSVLTYLLNIQRLLRKQFPSEEDHKTILIIMGNVILFITIILLWMFTWFFSGLLNNYYG</sequence>
<evidence type="ECO:0000313" key="5">
    <source>
        <dbReference type="EMBL" id="ECB5910577.1"/>
    </source>
</evidence>
<keyword evidence="1" id="KW-1133">Transmembrane helix</keyword>
<dbReference type="EMBL" id="RUPV01000017">
    <property type="protein sequence ID" value="MKZ73995.1"/>
    <property type="molecule type" value="Genomic_DNA"/>
</dbReference>
<evidence type="ECO:0000313" key="16">
    <source>
        <dbReference type="Proteomes" id="UP000278953"/>
    </source>
</evidence>
<evidence type="ECO:0000313" key="6">
    <source>
        <dbReference type="EMBL" id="HAB0890380.1"/>
    </source>
</evidence>
<reference evidence="6" key="6">
    <citation type="submission" date="2019-02" db="EMBL/GenBank/DDBJ databases">
        <authorList>
            <consortium name="NCBI Pathogen Detection Project"/>
        </authorList>
    </citation>
    <scope>NUCLEOTIDE SEQUENCE</scope>
    <source>
        <strain evidence="6">Sam_33c60ec2-c0ad-4da2-99fd-dc1c702ea990</strain>
    </source>
</reference>
<keyword evidence="1" id="KW-0812">Transmembrane</keyword>
<evidence type="ECO:0000313" key="13">
    <source>
        <dbReference type="EMBL" id="TGD00301.1"/>
    </source>
</evidence>
<proteinExistence type="predicted"/>
<dbReference type="EMBL" id="RSQT01000010">
    <property type="protein sequence ID" value="MIQ20672.1"/>
    <property type="molecule type" value="Genomic_DNA"/>
</dbReference>
<feature type="transmembrane region" description="Helical" evidence="1">
    <location>
        <begin position="26"/>
        <end position="50"/>
    </location>
</feature>
<dbReference type="EMBL" id="AAHQHJ010000010">
    <property type="protein sequence ID" value="EBZ1783933.1"/>
    <property type="molecule type" value="Genomic_DNA"/>
</dbReference>
<gene>
    <name evidence="9" type="ORF">ACT96_04800</name>
    <name evidence="8" type="ORF">AGN17_04760</name>
    <name evidence="13" type="ORF">C9F08_02015</name>
    <name evidence="12" type="ORF">CRE05_20975</name>
    <name evidence="11" type="ORF">D4E56_17175</name>
    <name evidence="4" type="ORF">D8S08_08130</name>
    <name evidence="10" type="ORF">DLM07_20805</name>
    <name evidence="2" type="ORF">DLQ89_04530</name>
    <name evidence="3" type="ORF">DS187_01895</name>
    <name evidence="5" type="ORF">EZX35_01870</name>
    <name evidence="6" type="ORF">GI500_04435</name>
    <name evidence="7" type="ORF">ZQ07_08715</name>
</gene>
<dbReference type="EMBL" id="RSSM01000001">
    <property type="protein sequence ID" value="MIS06820.1"/>
    <property type="molecule type" value="Genomic_DNA"/>
</dbReference>
<evidence type="ECO:0000313" key="9">
    <source>
        <dbReference type="EMBL" id="MIS06820.1"/>
    </source>
</evidence>
<dbReference type="KEGG" id="senl:IY59_07210"/>
<name>A0A2R4HRR0_SALEN</name>
<organism evidence="12 14">
    <name type="scientific">Salmonella enteritidis</name>
    <dbReference type="NCBI Taxonomy" id="149539"/>
    <lineage>
        <taxon>Bacteria</taxon>
        <taxon>Pseudomonadati</taxon>
        <taxon>Pseudomonadota</taxon>
        <taxon>Gammaproteobacteria</taxon>
        <taxon>Enterobacterales</taxon>
        <taxon>Enterobacteriaceae</taxon>
        <taxon>Salmonella</taxon>
    </lineage>
</organism>
<comment type="caution">
    <text evidence="12">The sequence shown here is derived from an EMBL/GenBank/DDBJ whole genome shotgun (WGS) entry which is preliminary data.</text>
</comment>
<evidence type="ECO:0000313" key="8">
    <source>
        <dbReference type="EMBL" id="MIR92990.1"/>
    </source>
</evidence>
<dbReference type="Proteomes" id="UP000278953">
    <property type="component" value="Unassembled WGS sequence"/>
</dbReference>
<dbReference type="Proteomes" id="UP000839685">
    <property type="component" value="Unassembled WGS sequence"/>
</dbReference>
<keyword evidence="1" id="KW-0472">Membrane</keyword>
<evidence type="ECO:0000313" key="11">
    <source>
        <dbReference type="EMBL" id="MKZ73995.1"/>
    </source>
</evidence>
<dbReference type="Proteomes" id="UP000297537">
    <property type="component" value="Unassembled WGS sequence"/>
</dbReference>